<protein>
    <submittedName>
        <fullName evidence="1">STAS/SEC14 domain-containing protein</fullName>
    </submittedName>
</protein>
<organism evidence="1 2">
    <name type="scientific">Profundicola chukchiensis</name>
    <dbReference type="NCBI Taxonomy" id="2961959"/>
    <lineage>
        <taxon>Bacteria</taxon>
        <taxon>Pseudomonadati</taxon>
        <taxon>Bacteroidota</taxon>
        <taxon>Flavobacteriia</taxon>
        <taxon>Flavobacteriales</taxon>
        <taxon>Weeksellaceae</taxon>
        <taxon>Profundicola</taxon>
    </lineage>
</organism>
<dbReference type="EMBL" id="JANCMU010000002">
    <property type="protein sequence ID" value="MDG4946031.1"/>
    <property type="molecule type" value="Genomic_DNA"/>
</dbReference>
<dbReference type="SUPFAM" id="SSF52091">
    <property type="entry name" value="SpoIIaa-like"/>
    <property type="match status" value="1"/>
</dbReference>
<dbReference type="Gene3D" id="3.40.50.10600">
    <property type="entry name" value="SpoIIaa-like domains"/>
    <property type="match status" value="1"/>
</dbReference>
<comment type="caution">
    <text evidence="1">The sequence shown here is derived from an EMBL/GenBank/DDBJ whole genome shotgun (WGS) entry which is preliminary data.</text>
</comment>
<keyword evidence="2" id="KW-1185">Reference proteome</keyword>
<accession>A0A9X4N0G6</accession>
<dbReference type="RefSeq" id="WP_304416008.1">
    <property type="nucleotide sequence ID" value="NZ_JANAIE010000001.1"/>
</dbReference>
<evidence type="ECO:0000313" key="1">
    <source>
        <dbReference type="EMBL" id="MDG4946031.1"/>
    </source>
</evidence>
<dbReference type="InterPro" id="IPR021866">
    <property type="entry name" value="SpoIIAA-like"/>
</dbReference>
<dbReference type="AlphaFoldDB" id="A0A9X4N0G6"/>
<name>A0A9X4N0G6_9FLAO</name>
<sequence>MIKKVDHSYDNIVAFEFLGEVTKEDFNQMVIPAIEAMIDDIDEINLVYLLNTDLSEFTMGAWWKDAMLGIQNITKWHKSAIVTDSNAIQNFTEIFSHVMPGEFKGFDKADLDEALRWAAT</sequence>
<reference evidence="1" key="1">
    <citation type="submission" date="2022-07" db="EMBL/GenBank/DDBJ databases">
        <title>Description and genome-wide analysis of Profundicola chukchiensis gen. nov., sp. nov., marine bacteria isolated from bottom sediments of the Chukchi Sea.</title>
        <authorList>
            <person name="Romanenko L."/>
            <person name="Otstavnykh N."/>
            <person name="Kurilenko V."/>
            <person name="Eremeev V."/>
            <person name="Velansky P."/>
            <person name="Mikhailov V."/>
            <person name="Isaeva M."/>
        </authorList>
    </citation>
    <scope>NUCLEOTIDE SEQUENCE</scope>
    <source>
        <strain evidence="1">KMM 9713</strain>
    </source>
</reference>
<dbReference type="InterPro" id="IPR036513">
    <property type="entry name" value="STAS_dom_sf"/>
</dbReference>
<evidence type="ECO:0000313" key="2">
    <source>
        <dbReference type="Proteomes" id="UP001152599"/>
    </source>
</evidence>
<proteinExistence type="predicted"/>
<dbReference type="Proteomes" id="UP001152599">
    <property type="component" value="Unassembled WGS sequence"/>
</dbReference>
<dbReference type="Pfam" id="PF11964">
    <property type="entry name" value="SpoIIAA-like"/>
    <property type="match status" value="1"/>
</dbReference>
<gene>
    <name evidence="1" type="ORF">NMK71_06365</name>
</gene>
<dbReference type="InterPro" id="IPR038396">
    <property type="entry name" value="SpoIIAA-like_sf"/>
</dbReference>